<comment type="caution">
    <text evidence="2">The sequence shown here is derived from an EMBL/GenBank/DDBJ whole genome shotgun (WGS) entry which is preliminary data.</text>
</comment>
<dbReference type="InterPro" id="IPR029052">
    <property type="entry name" value="Metallo-depent_PP-like"/>
</dbReference>
<organism evidence="2 3">
    <name type="scientific">Novosphingobium aerophilum</name>
    <dbReference type="NCBI Taxonomy" id="2839843"/>
    <lineage>
        <taxon>Bacteria</taxon>
        <taxon>Pseudomonadati</taxon>
        <taxon>Pseudomonadota</taxon>
        <taxon>Alphaproteobacteria</taxon>
        <taxon>Sphingomonadales</taxon>
        <taxon>Sphingomonadaceae</taxon>
        <taxon>Novosphingobium</taxon>
    </lineage>
</organism>
<sequence>MRNLLRARGRDKAAAPSIPPGQRVYAVGDVHGRLDLFTPLMARIEQDDADRGPAETTIVLLGDLIDRGPDSAAVVAAARALAARRRVRLLTGNHEEMLLRAMNEADVLRPFLRHGGRETLLSYPLDPHLLDTADDYEVIRLAMRTAIPADDIAYLEQGEAMVRIGDYLFVHAGIQPGVALDAQSEHDLRWIRQPFLSHAGDHGCVVVHGHTIAEDVEVRANRIGIDTGAFYTGRLTALALEGTSRWLIETRVDPDGGVSCHSRSVE</sequence>
<gene>
    <name evidence="2" type="ORF">H7F49_06825</name>
</gene>
<name>A0A7X1KBQ6_9SPHN</name>
<dbReference type="GO" id="GO:0008803">
    <property type="term" value="F:bis(5'-nucleosyl)-tetraphosphatase (symmetrical) activity"/>
    <property type="evidence" value="ECO:0007669"/>
    <property type="project" value="TreeGrafter"/>
</dbReference>
<dbReference type="Gene3D" id="3.60.21.10">
    <property type="match status" value="1"/>
</dbReference>
<dbReference type="GO" id="GO:0005737">
    <property type="term" value="C:cytoplasm"/>
    <property type="evidence" value="ECO:0007669"/>
    <property type="project" value="TreeGrafter"/>
</dbReference>
<proteinExistence type="predicted"/>
<dbReference type="Proteomes" id="UP000520156">
    <property type="component" value="Unassembled WGS sequence"/>
</dbReference>
<feature type="domain" description="Calcineurin-like phosphoesterase" evidence="1">
    <location>
        <begin position="23"/>
        <end position="213"/>
    </location>
</feature>
<dbReference type="AlphaFoldDB" id="A0A7X1KBQ6"/>
<dbReference type="GO" id="GO:0110154">
    <property type="term" value="P:RNA decapping"/>
    <property type="evidence" value="ECO:0007669"/>
    <property type="project" value="TreeGrafter"/>
</dbReference>
<evidence type="ECO:0000259" key="1">
    <source>
        <dbReference type="Pfam" id="PF00149"/>
    </source>
</evidence>
<protein>
    <submittedName>
        <fullName evidence="2">Metallophosphoesterase</fullName>
    </submittedName>
</protein>
<evidence type="ECO:0000313" key="3">
    <source>
        <dbReference type="Proteomes" id="UP000520156"/>
    </source>
</evidence>
<dbReference type="PANTHER" id="PTHR42850">
    <property type="entry name" value="METALLOPHOSPHOESTERASE"/>
    <property type="match status" value="1"/>
</dbReference>
<accession>A0A7X1KBQ6</accession>
<keyword evidence="3" id="KW-1185">Reference proteome</keyword>
<dbReference type="GO" id="GO:0016791">
    <property type="term" value="F:phosphatase activity"/>
    <property type="evidence" value="ECO:0007669"/>
    <property type="project" value="TreeGrafter"/>
</dbReference>
<dbReference type="PANTHER" id="PTHR42850:SF4">
    <property type="entry name" value="ZINC-DEPENDENT ENDOPOLYPHOSPHATASE"/>
    <property type="match status" value="1"/>
</dbReference>
<dbReference type="RefSeq" id="WP_185682835.1">
    <property type="nucleotide sequence ID" value="NZ_JACLAU010000007.1"/>
</dbReference>
<dbReference type="InterPro" id="IPR004843">
    <property type="entry name" value="Calcineurin-like_PHP"/>
</dbReference>
<dbReference type="EMBL" id="JACLAU010000007">
    <property type="protein sequence ID" value="MBC2651410.1"/>
    <property type="molecule type" value="Genomic_DNA"/>
</dbReference>
<evidence type="ECO:0000313" key="2">
    <source>
        <dbReference type="EMBL" id="MBC2651410.1"/>
    </source>
</evidence>
<dbReference type="Pfam" id="PF00149">
    <property type="entry name" value="Metallophos"/>
    <property type="match status" value="1"/>
</dbReference>
<reference evidence="2 3" key="1">
    <citation type="submission" date="2020-08" db="EMBL/GenBank/DDBJ databases">
        <title>The genome sequence of Novosphingobium flavum 4Y4.</title>
        <authorList>
            <person name="Liu Y."/>
        </authorList>
    </citation>
    <scope>NUCLEOTIDE SEQUENCE [LARGE SCALE GENOMIC DNA]</scope>
    <source>
        <strain evidence="2 3">4Y4</strain>
    </source>
</reference>
<dbReference type="InterPro" id="IPR050126">
    <property type="entry name" value="Ap4A_hydrolase"/>
</dbReference>
<dbReference type="SUPFAM" id="SSF56300">
    <property type="entry name" value="Metallo-dependent phosphatases"/>
    <property type="match status" value="1"/>
</dbReference>